<dbReference type="PATRIC" id="fig|1379870.5.peg.4204"/>
<dbReference type="KEGG" id="srd:SD10_19485"/>
<evidence type="ECO:0000259" key="2">
    <source>
        <dbReference type="Pfam" id="PF21347"/>
    </source>
</evidence>
<accession>A0A0E3V915</accession>
<dbReference type="Gene3D" id="2.40.360.20">
    <property type="match status" value="1"/>
</dbReference>
<keyword evidence="4" id="KW-1185">Reference proteome</keyword>
<dbReference type="STRING" id="1379870.SD10_19485"/>
<dbReference type="Pfam" id="PF21347">
    <property type="entry name" value="DUF3108_like"/>
    <property type="match status" value="1"/>
</dbReference>
<evidence type="ECO:0000256" key="1">
    <source>
        <dbReference type="SAM" id="SignalP"/>
    </source>
</evidence>
<dbReference type="EMBL" id="CP010429">
    <property type="protein sequence ID" value="AKD56756.1"/>
    <property type="molecule type" value="Genomic_DNA"/>
</dbReference>
<protein>
    <recommendedName>
        <fullName evidence="2">DUF3108 domain-containing protein</fullName>
    </recommendedName>
</protein>
<feature type="signal peptide" evidence="1">
    <location>
        <begin position="1"/>
        <end position="22"/>
    </location>
</feature>
<dbReference type="HOGENOM" id="CLU_103767_0_0_10"/>
<dbReference type="Proteomes" id="UP000033054">
    <property type="component" value="Chromosome"/>
</dbReference>
<reference evidence="3 4" key="1">
    <citation type="journal article" date="2014" name="Curr. Microbiol.">
        <title>Spirosoma radiotolerans sp. nov., a gamma-radiation-resistant bacterium isolated from gamma ray-irradiated soil.</title>
        <authorList>
            <person name="Lee J.J."/>
            <person name="Srinivasan S."/>
            <person name="Lim S."/>
            <person name="Joe M."/>
            <person name="Im S."/>
            <person name="Bae S.I."/>
            <person name="Park K.R."/>
            <person name="Han J.H."/>
            <person name="Park S.H."/>
            <person name="Joo B.M."/>
            <person name="Park S.J."/>
            <person name="Kim M.K."/>
        </authorList>
    </citation>
    <scope>NUCLEOTIDE SEQUENCE [LARGE SCALE GENOMIC DNA]</scope>
    <source>
        <strain evidence="3 4">DG5A</strain>
    </source>
</reference>
<evidence type="ECO:0000313" key="4">
    <source>
        <dbReference type="Proteomes" id="UP000033054"/>
    </source>
</evidence>
<keyword evidence="1" id="KW-0732">Signal</keyword>
<evidence type="ECO:0000313" key="3">
    <source>
        <dbReference type="EMBL" id="AKD56756.1"/>
    </source>
</evidence>
<organism evidence="3 4">
    <name type="scientific">Spirosoma radiotolerans</name>
    <dbReference type="NCBI Taxonomy" id="1379870"/>
    <lineage>
        <taxon>Bacteria</taxon>
        <taxon>Pseudomonadati</taxon>
        <taxon>Bacteroidota</taxon>
        <taxon>Cytophagia</taxon>
        <taxon>Cytophagales</taxon>
        <taxon>Cytophagaceae</taxon>
        <taxon>Spirosoma</taxon>
    </lineage>
</organism>
<gene>
    <name evidence="3" type="ORF">SD10_19485</name>
</gene>
<dbReference type="InterPro" id="IPR049279">
    <property type="entry name" value="DUF3108-like"/>
</dbReference>
<dbReference type="AlphaFoldDB" id="A0A0E3V915"/>
<dbReference type="OrthoDB" id="665223at2"/>
<proteinExistence type="predicted"/>
<name>A0A0E3V915_9BACT</name>
<feature type="chain" id="PRO_5002413540" description="DUF3108 domain-containing protein" evidence="1">
    <location>
        <begin position="23"/>
        <end position="233"/>
    </location>
</feature>
<feature type="domain" description="DUF3108" evidence="2">
    <location>
        <begin position="29"/>
        <end position="229"/>
    </location>
</feature>
<dbReference type="RefSeq" id="WP_046576041.1">
    <property type="nucleotide sequence ID" value="NZ_CP010429.1"/>
</dbReference>
<dbReference type="PROSITE" id="PS51257">
    <property type="entry name" value="PROKAR_LIPOPROTEIN"/>
    <property type="match status" value="1"/>
</dbReference>
<sequence>MKTLLLSLLLAAITWNSSLAQACMGMNFKSGMSFELSQFNAKDKPIGKINYQVKDVHKEGSSTVMDITAQVEDEKGKQRPPYTIHYTCTGDELIADMSGMMQAMQNGGMKDMEMKLKTNKLVYPGKLSVGQKLSDGQMEVEMNTSGNTMMTMNMIMANRQVESQAPLTTPAGTFNAYKISSDMNMENRVMGMPIRSTMHIVSYRTDNQLFDIKSETYNKSGKLMGYSLLTKTN</sequence>